<protein>
    <submittedName>
        <fullName evidence="1">Uncharacterized protein</fullName>
    </submittedName>
</protein>
<accession>A0A391NI37</accession>
<dbReference type="SUPFAM" id="SSF48371">
    <property type="entry name" value="ARM repeat"/>
    <property type="match status" value="1"/>
</dbReference>
<comment type="caution">
    <text evidence="1">The sequence shown here is derived from an EMBL/GenBank/DDBJ whole genome shotgun (WGS) entry which is preliminary data.</text>
</comment>
<evidence type="ECO:0000313" key="2">
    <source>
        <dbReference type="Proteomes" id="UP000265618"/>
    </source>
</evidence>
<keyword evidence="2" id="KW-1185">Reference proteome</keyword>
<dbReference type="AlphaFoldDB" id="A0A391NI37"/>
<dbReference type="Proteomes" id="UP000265618">
    <property type="component" value="Unassembled WGS sequence"/>
</dbReference>
<reference evidence="1 2" key="1">
    <citation type="journal article" date="2018" name="PLoS ONE">
        <title>The draft genome of Kipferlia bialata reveals reductive genome evolution in fornicate parasites.</title>
        <authorList>
            <person name="Tanifuji G."/>
            <person name="Takabayashi S."/>
            <person name="Kume K."/>
            <person name="Takagi M."/>
            <person name="Nakayama T."/>
            <person name="Kamikawa R."/>
            <person name="Inagaki Y."/>
            <person name="Hashimoto T."/>
        </authorList>
    </citation>
    <scope>NUCLEOTIDE SEQUENCE [LARGE SCALE GENOMIC DNA]</scope>
    <source>
        <strain evidence="1">NY0173</strain>
    </source>
</reference>
<dbReference type="InterPro" id="IPR016024">
    <property type="entry name" value="ARM-type_fold"/>
</dbReference>
<organism evidence="1 2">
    <name type="scientific">Kipferlia bialata</name>
    <dbReference type="NCBI Taxonomy" id="797122"/>
    <lineage>
        <taxon>Eukaryota</taxon>
        <taxon>Metamonada</taxon>
        <taxon>Carpediemonas-like organisms</taxon>
        <taxon>Kipferlia</taxon>
    </lineage>
</organism>
<name>A0A391NI37_9EUKA</name>
<proteinExistence type="predicted"/>
<dbReference type="EMBL" id="BDIP01000047">
    <property type="protein sequence ID" value="GCA61991.1"/>
    <property type="molecule type" value="Genomic_DNA"/>
</dbReference>
<sequence length="456" mass="47173">MSGSPEDHSQLVKGLNSPFPEKRAATLAQFSSLPISPKVAAKLLQKPKTKSLASLIVSLLSDENESVQGAAVCAVCSHLSQKTLPIFLTVGLERSALECLPASLPVVASMVAVDCNLLSDSVVAAVTPLVLSGLSPTTDSRDLTLASAEIVVNGFRQESQSAALVQLLQQCGALAAAGGSDVQEMRMIHAVIAIYAGNAVPVSHVLPTVSFPMPSEALSICDMLLEALYEHPQLCATHLADLIRISASVPPEEALSEASSLATYAEVLAVCESAAKALQCGVVAVLEADPCAAELPSVSGTLIPPIVAAAALALGSGQDAAEALMGAARLLGSLAWERGERDVVDMPELPLLLKEEAVAAQAVFLLRFSTGAVPVLDGVLAHFTKWGKRGVGAICESLDVCFDCAANAAGKPLIPAVKAAGAWLKKQGNPQDGELAAMREMCIANCNPWCAYVQGQ</sequence>
<gene>
    <name evidence="1" type="ORF">KIPB_000414</name>
</gene>
<evidence type="ECO:0000313" key="1">
    <source>
        <dbReference type="EMBL" id="GCA61991.1"/>
    </source>
</evidence>